<feature type="region of interest" description="Disordered" evidence="1">
    <location>
        <begin position="1"/>
        <end position="168"/>
    </location>
</feature>
<keyword evidence="5" id="KW-1185">Reference proteome</keyword>
<evidence type="ECO:0000313" key="5">
    <source>
        <dbReference type="Proteomes" id="UP000243217"/>
    </source>
</evidence>
<feature type="compositionally biased region" description="Polar residues" evidence="1">
    <location>
        <begin position="636"/>
        <end position="645"/>
    </location>
</feature>
<dbReference type="InterPro" id="IPR022145">
    <property type="entry name" value="INTS1_RPB2-bd"/>
</dbReference>
<evidence type="ECO:0000313" key="4">
    <source>
        <dbReference type="EMBL" id="OQS03037.1"/>
    </source>
</evidence>
<feature type="compositionally biased region" description="Acidic residues" evidence="1">
    <location>
        <begin position="147"/>
        <end position="168"/>
    </location>
</feature>
<feature type="compositionally biased region" description="Basic and acidic residues" evidence="1">
    <location>
        <begin position="239"/>
        <end position="249"/>
    </location>
</feature>
<protein>
    <submittedName>
        <fullName evidence="4">Integrator complex subunit</fullName>
    </submittedName>
</protein>
<gene>
    <name evidence="4" type="ORF">THRCLA_04646</name>
</gene>
<sequence length="1947" mass="218595">MAPGRPTRSSTARGESLRSAAKAAAQKISTSKPLRSARMKRVVYDESEEDEEESESDAKDDMEEEEEEEEEEEDEEEEEEDDLMDEEEKSPPRKRPSKKEDIEEKVPPPPPKPTSPVKSKSTPKPSPKSSPEKEAPPPPPTPPIPPEPEEQQEMEIEDDEEEEEEDEDLRLVLENEQNEERLVQIINDSLGQLARTGDSPGREISLAYLAAVAANPAKFQAPNIIKALTRMLRSKFQGRERSNSLEKKMPKAVNGPNSKQIPKEPVKSITLAVLVCNLLAKILKHTMSSNVDECLKVFVDDSLNSRAWVDNQMCTTFLELLKSEIATQHFSKEVGTLIMDHLVSKLNDIKKAGHVNVPSTNLKQAMLTLMDLTILPQGRLLASSNLDVWFQNTTYKTIARELLLQCARSCTTLEPTDMETVENLLNMKFKSVSFPQLKTEVFSILVRQRPEYITIAMKVVLAKERLGASVKDVDNLKMMPLIFRETARTVDRDENEEILMFRRPNAPHPGAETSKALAAVLQDMATVPSNLLTLKNTLRKVFKSLNHDQLDVRAFCAGLMLLSPNATAEYYTVMGELVALVLFLQGTAVKSVQVPDASSNRIGIMSSKSSTDKSNRRLLNPGAVVNPASIRKKETPNQGSNPTSIITPSLRAKEELAQLIADVQRMAVNWCHDIQNQQASLGVNIFFAVMKKILFLENQPDSQVTEHDRGCYAFCKDLLPAHETTIIGMVGICYYATPEQALELLRLVEALIVRAAEGQIVRENNFRSAGTYATQVPEYVKAGGLMGLTIERTDFITHLYEVGVVRGHMYDGKSIAYSEIFWLSCTILLILAVFSPSTIGAIIWDEIPTMRCLMQMAITARYNYPPVEPEDSKLYGTEDAHTGNLTKLHQTFIEWELQFLQSNGVQTDGMFLVSTPATSMARAPPDDVLRKIEQQDKSLRFGVRLRQSRSKDFLMNMVDVAVATSWSEAPEQIWWIVEIVCEEQETLTYLPRKCLCELLLLAYVEPRTLPEAAKYVHSSLLNNQVPRLLSRLKECITTDDDGAAIEVLSFFLDRLVSSSVDTRRISSHVLGLLTSNNSPEPMSSTSSLQFDWLLALTGLPSFPLLHARVLSSLENVLRHEPSIEGLKRCLNALYDLFAKKDMELQMAEAVGRLLTERTSVARLLLRDEQMLIRIVETLTAAVAHQANANQSQELPQNWIQFPMEQGAIALPRTVVSGVVEILSSPVAFLTVLNAAYSNLISIFFPENPSIGLLAQPEYVCTPDHLARLACVDNVQLMTAAIRTMPVKSLWDLVLSYGRTSRSMSLQLDVLSKHLKQNEAECCEALVASTRRSSFEEAATETYEHLNMYLRQPAYVDVKKSASCLDILKWLEQSILQEESEDMEISNPVVQNTESIPLIQPVANLDELLAFPSFKTQRQHKRRLSLSTSALNEQACQWIISGTHFTKVIEWIRVVVEPKHVEALGGALFETKNAHLIAAVLDEIAPALINPLMTSLLRNVESWDATMQPLMQSLLNHACRNLKHWDIAGLQTPLLHLILAEQALVYQKSALIDPTRLDLVRYMTFHDKDNIVTVITSLVDAFFNDSYRPIAQTIIMDLYGHQPHVFGMHMDVCFPGWQYTYDNVNNIPVAEDGKTLDVKLDEWLHGTLTKETTATLRRTALQHPLLVCTKVTQLIQQLNGAQWHTLSEQWSCLENVFIVIESAKSYVFSKHSVLEHVVHASLYILDAVKKHGDKELDHPVAHHFFKWFFLFLHEKPEVMTPLLFSSQFQDEWKTLFADAESPNSTYASYLIQCLEEGECCAIATPPTLILSRETPIRDVETQLETFKLNFETTHVLGVKSYALPALCSYAIAQPASLSKKAVGLLCQCLILAMQSDILCAAQATEAFIACLKSSKVGLREAAMLFLGDFLVYCDPYSILSLLFMDDSDVSKSSIAQYFKTELYKTWHD</sequence>
<evidence type="ECO:0000259" key="2">
    <source>
        <dbReference type="Pfam" id="PF12432"/>
    </source>
</evidence>
<feature type="region of interest" description="Disordered" evidence="1">
    <location>
        <begin position="625"/>
        <end position="645"/>
    </location>
</feature>
<dbReference type="GO" id="GO:0032039">
    <property type="term" value="C:integrator complex"/>
    <property type="evidence" value="ECO:0007669"/>
    <property type="project" value="InterPro"/>
</dbReference>
<dbReference type="STRING" id="74557.A0A1V9ZYF6"/>
<dbReference type="Pfam" id="PF12432">
    <property type="entry name" value="INTS1_RP2B-bd"/>
    <property type="match status" value="1"/>
</dbReference>
<evidence type="ECO:0000259" key="3">
    <source>
        <dbReference type="Pfam" id="PF22929"/>
    </source>
</evidence>
<dbReference type="Pfam" id="PF22929">
    <property type="entry name" value="INTS1_INTS2-bd"/>
    <property type="match status" value="1"/>
</dbReference>
<dbReference type="InterPro" id="IPR053966">
    <property type="entry name" value="INTS1_INTS2-bd"/>
</dbReference>
<feature type="compositionally biased region" description="Acidic residues" evidence="1">
    <location>
        <begin position="45"/>
        <end position="88"/>
    </location>
</feature>
<feature type="compositionally biased region" description="Pro residues" evidence="1">
    <location>
        <begin position="136"/>
        <end position="146"/>
    </location>
</feature>
<reference evidence="4 5" key="1">
    <citation type="journal article" date="2014" name="Genome Biol. Evol.">
        <title>The secreted proteins of Achlya hypogyna and Thraustotheca clavata identify the ancestral oomycete secretome and reveal gene acquisitions by horizontal gene transfer.</title>
        <authorList>
            <person name="Misner I."/>
            <person name="Blouin N."/>
            <person name="Leonard G."/>
            <person name="Richards T.A."/>
            <person name="Lane C.E."/>
        </authorList>
    </citation>
    <scope>NUCLEOTIDE SEQUENCE [LARGE SCALE GENOMIC DNA]</scope>
    <source>
        <strain evidence="4 5">ATCC 34112</strain>
    </source>
</reference>
<dbReference type="OrthoDB" id="115728at2759"/>
<name>A0A1V9ZYF6_9STRA</name>
<accession>A0A1V9ZYF6</accession>
<proteinExistence type="predicted"/>
<feature type="domain" description="Integrator complex subunit 1 INTS2-binding" evidence="3">
    <location>
        <begin position="1046"/>
        <end position="1321"/>
    </location>
</feature>
<dbReference type="PANTHER" id="PTHR21224:SF1">
    <property type="entry name" value="INTEGRATOR COMPLEX SUBUNIT 1"/>
    <property type="match status" value="1"/>
</dbReference>
<dbReference type="InterPro" id="IPR038902">
    <property type="entry name" value="INTS1"/>
</dbReference>
<dbReference type="SUPFAM" id="SSF48371">
    <property type="entry name" value="ARM repeat"/>
    <property type="match status" value="1"/>
</dbReference>
<dbReference type="Proteomes" id="UP000243217">
    <property type="component" value="Unassembled WGS sequence"/>
</dbReference>
<dbReference type="GO" id="GO:0034474">
    <property type="term" value="P:U2 snRNA 3'-end processing"/>
    <property type="evidence" value="ECO:0007669"/>
    <property type="project" value="InterPro"/>
</dbReference>
<dbReference type="PANTHER" id="PTHR21224">
    <property type="entry name" value="INTEGRATOR COMPLEX SUBUNIT 1"/>
    <property type="match status" value="1"/>
</dbReference>
<evidence type="ECO:0000256" key="1">
    <source>
        <dbReference type="SAM" id="MobiDB-lite"/>
    </source>
</evidence>
<dbReference type="EMBL" id="JNBS01001034">
    <property type="protein sequence ID" value="OQS03037.1"/>
    <property type="molecule type" value="Genomic_DNA"/>
</dbReference>
<dbReference type="InterPro" id="IPR016024">
    <property type="entry name" value="ARM-type_fold"/>
</dbReference>
<comment type="caution">
    <text evidence="4">The sequence shown here is derived from an EMBL/GenBank/DDBJ whole genome shotgun (WGS) entry which is preliminary data.</text>
</comment>
<feature type="region of interest" description="Disordered" evidence="1">
    <location>
        <begin position="239"/>
        <end position="260"/>
    </location>
</feature>
<feature type="domain" description="Integrator complex subunit 1 RPB2-binding" evidence="2">
    <location>
        <begin position="361"/>
        <end position="487"/>
    </location>
</feature>
<feature type="compositionally biased region" description="Low complexity" evidence="1">
    <location>
        <begin position="115"/>
        <end position="129"/>
    </location>
</feature>
<organism evidence="4 5">
    <name type="scientific">Thraustotheca clavata</name>
    <dbReference type="NCBI Taxonomy" id="74557"/>
    <lineage>
        <taxon>Eukaryota</taxon>
        <taxon>Sar</taxon>
        <taxon>Stramenopiles</taxon>
        <taxon>Oomycota</taxon>
        <taxon>Saprolegniomycetes</taxon>
        <taxon>Saprolegniales</taxon>
        <taxon>Achlyaceae</taxon>
        <taxon>Thraustotheca</taxon>
    </lineage>
</organism>